<dbReference type="Gene3D" id="3.30.300.20">
    <property type="match status" value="1"/>
</dbReference>
<comment type="similarity">
    <text evidence="1">Belongs to the OsmC/Ohr family.</text>
</comment>
<evidence type="ECO:0000256" key="1">
    <source>
        <dbReference type="ARBA" id="ARBA00007378"/>
    </source>
</evidence>
<dbReference type="RefSeq" id="WP_008560584.1">
    <property type="nucleotide sequence ID" value="NZ_CVQZ01000008.1"/>
</dbReference>
<evidence type="ECO:0000313" key="2">
    <source>
        <dbReference type="EMBL" id="CRL12460.1"/>
    </source>
</evidence>
<dbReference type="Proteomes" id="UP000043764">
    <property type="component" value="Unassembled WGS sequence"/>
</dbReference>
<protein>
    <submittedName>
        <fullName evidence="2">General stress protein 17o</fullName>
    </submittedName>
</protein>
<dbReference type="PANTHER" id="PTHR33797">
    <property type="entry name" value="ORGANIC HYDROPEROXIDE RESISTANCE PROTEIN-LIKE"/>
    <property type="match status" value="1"/>
</dbReference>
<sequence>MSVSPVYTAFATATGGRDGKATIQGSDLVIDLDPPKEMGGKGEGNNPEQLFAAGYAACYIGAMKFATSQNDQLAKVPNDVSVAAEVGIGPRDEGGFGLVVTLKVALPGLSPEEAQAVADAGHKICPYSNAVRGNVVVTTELV</sequence>
<dbReference type="InterPro" id="IPR015946">
    <property type="entry name" value="KH_dom-like_a/b"/>
</dbReference>
<reference evidence="2 3" key="1">
    <citation type="submission" date="2015-05" db="EMBL/GenBank/DDBJ databases">
        <authorList>
            <person name="Rodrigo-Torres Lidia"/>
            <person name="Arahal R.David."/>
        </authorList>
    </citation>
    <scope>NUCLEOTIDE SEQUENCE [LARGE SCALE GENOMIC DNA]</scope>
    <source>
        <strain evidence="2 3">CECT 7321</strain>
    </source>
</reference>
<dbReference type="SUPFAM" id="SSF82784">
    <property type="entry name" value="OsmC-like"/>
    <property type="match status" value="1"/>
</dbReference>
<dbReference type="InterPro" id="IPR036102">
    <property type="entry name" value="OsmC/Ohrsf"/>
</dbReference>
<dbReference type="InterPro" id="IPR019953">
    <property type="entry name" value="OHR"/>
</dbReference>
<evidence type="ECO:0000313" key="3">
    <source>
        <dbReference type="Proteomes" id="UP000043764"/>
    </source>
</evidence>
<dbReference type="InterPro" id="IPR003718">
    <property type="entry name" value="OsmC/Ohr_fam"/>
</dbReference>
<dbReference type="Pfam" id="PF02566">
    <property type="entry name" value="OsmC"/>
    <property type="match status" value="1"/>
</dbReference>
<name>A0A0H5DJ51_9RHOB</name>
<dbReference type="AlphaFoldDB" id="A0A0H5DJ51"/>
<dbReference type="EMBL" id="CVRL01000041">
    <property type="protein sequence ID" value="CRL12460.1"/>
    <property type="molecule type" value="Genomic_DNA"/>
</dbReference>
<organism evidence="2 3">
    <name type="scientific">Phaeobacter italicus</name>
    <dbReference type="NCBI Taxonomy" id="481446"/>
    <lineage>
        <taxon>Bacteria</taxon>
        <taxon>Pseudomonadati</taxon>
        <taxon>Pseudomonadota</taxon>
        <taxon>Alphaproteobacteria</taxon>
        <taxon>Rhodobacterales</taxon>
        <taxon>Roseobacteraceae</taxon>
        <taxon>Phaeobacter</taxon>
    </lineage>
</organism>
<proteinExistence type="inferred from homology"/>
<dbReference type="OrthoDB" id="9797508at2"/>
<dbReference type="NCBIfam" id="TIGR03561">
    <property type="entry name" value="organ_hyd_perox"/>
    <property type="match status" value="1"/>
</dbReference>
<gene>
    <name evidence="2" type="primary">ohrB</name>
    <name evidence="2" type="ORF">NIT7321_03336</name>
</gene>
<dbReference type="PANTHER" id="PTHR33797:SF2">
    <property type="entry name" value="ORGANIC HYDROPEROXIDE RESISTANCE PROTEIN-LIKE"/>
    <property type="match status" value="1"/>
</dbReference>
<dbReference type="GO" id="GO:0006979">
    <property type="term" value="P:response to oxidative stress"/>
    <property type="evidence" value="ECO:0007669"/>
    <property type="project" value="InterPro"/>
</dbReference>
<accession>A0A0H5DJ51</accession>
<dbReference type="STRING" id="481446.NIT7645_02766"/>
<keyword evidence="3" id="KW-1185">Reference proteome</keyword>
<dbReference type="Gene3D" id="2.20.25.10">
    <property type="match status" value="1"/>
</dbReference>